<keyword evidence="3" id="KW-1185">Reference proteome</keyword>
<dbReference type="Proteomes" id="UP001187192">
    <property type="component" value="Unassembled WGS sequence"/>
</dbReference>
<accession>A0AA88DN84</accession>
<gene>
    <name evidence="2" type="ORF">TIFTF001_027586</name>
</gene>
<comment type="caution">
    <text evidence="2">The sequence shown here is derived from an EMBL/GenBank/DDBJ whole genome shotgun (WGS) entry which is preliminary data.</text>
</comment>
<feature type="compositionally biased region" description="Polar residues" evidence="1">
    <location>
        <begin position="104"/>
        <end position="113"/>
    </location>
</feature>
<dbReference type="AlphaFoldDB" id="A0AA88DN84"/>
<sequence length="144" mass="16733">MKRILVQEPGLGSFDPKWDGPYTITGIVRPRTYRLSDRDGRNLRLPWNTDHLKRFYQSQDRAIQKGDLTRTHLPLQTSQLLWFSDHGVRVRSQDRALRVRPDQDPTSTSADNQLLWSSDHRVSYQDRAPCHLNPAFTRPGLELG</sequence>
<evidence type="ECO:0000313" key="3">
    <source>
        <dbReference type="Proteomes" id="UP001187192"/>
    </source>
</evidence>
<feature type="compositionally biased region" description="Basic and acidic residues" evidence="1">
    <location>
        <begin position="94"/>
        <end position="103"/>
    </location>
</feature>
<proteinExistence type="predicted"/>
<evidence type="ECO:0000256" key="1">
    <source>
        <dbReference type="SAM" id="MobiDB-lite"/>
    </source>
</evidence>
<organism evidence="2 3">
    <name type="scientific">Ficus carica</name>
    <name type="common">Common fig</name>
    <dbReference type="NCBI Taxonomy" id="3494"/>
    <lineage>
        <taxon>Eukaryota</taxon>
        <taxon>Viridiplantae</taxon>
        <taxon>Streptophyta</taxon>
        <taxon>Embryophyta</taxon>
        <taxon>Tracheophyta</taxon>
        <taxon>Spermatophyta</taxon>
        <taxon>Magnoliopsida</taxon>
        <taxon>eudicotyledons</taxon>
        <taxon>Gunneridae</taxon>
        <taxon>Pentapetalae</taxon>
        <taxon>rosids</taxon>
        <taxon>fabids</taxon>
        <taxon>Rosales</taxon>
        <taxon>Moraceae</taxon>
        <taxon>Ficeae</taxon>
        <taxon>Ficus</taxon>
    </lineage>
</organism>
<name>A0AA88DN84_FICCA</name>
<protein>
    <submittedName>
        <fullName evidence="2">Uncharacterized protein</fullName>
    </submittedName>
</protein>
<reference evidence="2" key="1">
    <citation type="submission" date="2023-07" db="EMBL/GenBank/DDBJ databases">
        <title>draft genome sequence of fig (Ficus carica).</title>
        <authorList>
            <person name="Takahashi T."/>
            <person name="Nishimura K."/>
        </authorList>
    </citation>
    <scope>NUCLEOTIDE SEQUENCE</scope>
</reference>
<dbReference type="EMBL" id="BTGU01000078">
    <property type="protein sequence ID" value="GMN58481.1"/>
    <property type="molecule type" value="Genomic_DNA"/>
</dbReference>
<feature type="region of interest" description="Disordered" evidence="1">
    <location>
        <begin position="94"/>
        <end position="113"/>
    </location>
</feature>
<evidence type="ECO:0000313" key="2">
    <source>
        <dbReference type="EMBL" id="GMN58481.1"/>
    </source>
</evidence>